<dbReference type="AlphaFoldDB" id="A0A191ZK02"/>
<dbReference type="KEGG" id="haz:A9404_00005"/>
<dbReference type="OrthoDB" id="9794208at2"/>
<proteinExistence type="predicted"/>
<gene>
    <name evidence="1" type="ORF">A9404_00005</name>
</gene>
<accession>A0A191ZK02</accession>
<evidence type="ECO:0000313" key="2">
    <source>
        <dbReference type="Proteomes" id="UP000078596"/>
    </source>
</evidence>
<keyword evidence="2" id="KW-1185">Reference proteome</keyword>
<dbReference type="InterPro" id="IPR038375">
    <property type="entry name" value="NDUFAF7_sf"/>
</dbReference>
<dbReference type="Proteomes" id="UP000078596">
    <property type="component" value="Chromosome"/>
</dbReference>
<dbReference type="RefSeq" id="WP_066102451.1">
    <property type="nucleotide sequence ID" value="NZ_CP016027.1"/>
</dbReference>
<dbReference type="Gene3D" id="3.40.50.12710">
    <property type="match status" value="1"/>
</dbReference>
<name>A0A191ZK02_9GAMM</name>
<protein>
    <submittedName>
        <fullName evidence="1">Uncharacterized protein</fullName>
    </submittedName>
</protein>
<reference evidence="1 2" key="1">
    <citation type="submission" date="2016-06" db="EMBL/GenBank/DDBJ databases">
        <title>Insight into the functional genes involving in sulfur oxidation in Pearl River water.</title>
        <authorList>
            <person name="Luo J."/>
            <person name="Tan X."/>
            <person name="Lin W."/>
        </authorList>
    </citation>
    <scope>NUCLEOTIDE SEQUENCE [LARGE SCALE GENOMIC DNA]</scope>
    <source>
        <strain evidence="1 2">LS2</strain>
    </source>
</reference>
<dbReference type="STRING" id="1860122.A9404_00005"/>
<organism evidence="1 2">
    <name type="scientific">Halothiobacillus diazotrophicus</name>
    <dbReference type="NCBI Taxonomy" id="1860122"/>
    <lineage>
        <taxon>Bacteria</taxon>
        <taxon>Pseudomonadati</taxon>
        <taxon>Pseudomonadota</taxon>
        <taxon>Gammaproteobacteria</taxon>
        <taxon>Chromatiales</taxon>
        <taxon>Halothiobacillaceae</taxon>
        <taxon>Halothiobacillus</taxon>
    </lineage>
</organism>
<evidence type="ECO:0000313" key="1">
    <source>
        <dbReference type="EMBL" id="ANJ68163.1"/>
    </source>
</evidence>
<sequence>MPVVEPDFSLPEPSPADQAKSLQLIAHLRQRMSQAPLSFAEYMAEVLYHPTLGYYSSGQGGLWRRWRLRDRARAIAALCRRPRL</sequence>
<dbReference type="EMBL" id="CP016027">
    <property type="protein sequence ID" value="ANJ68163.1"/>
    <property type="molecule type" value="Genomic_DNA"/>
</dbReference>